<evidence type="ECO:0000256" key="2">
    <source>
        <dbReference type="ARBA" id="ARBA00022448"/>
    </source>
</evidence>
<proteinExistence type="inferred from homology"/>
<dbReference type="PANTHER" id="PTHR43649:SF34">
    <property type="entry name" value="ABC TRANSPORTER PERIPLASMIC-BINDING PROTEIN YCJN-RELATED"/>
    <property type="match status" value="1"/>
</dbReference>
<name>A0ABW1P507_9PSEU</name>
<keyword evidence="2" id="KW-0813">Transport</keyword>
<evidence type="ECO:0000256" key="3">
    <source>
        <dbReference type="ARBA" id="ARBA00022729"/>
    </source>
</evidence>
<keyword evidence="6" id="KW-1185">Reference proteome</keyword>
<dbReference type="PROSITE" id="PS51257">
    <property type="entry name" value="PROKAR_LIPOPROTEIN"/>
    <property type="match status" value="1"/>
</dbReference>
<dbReference type="SUPFAM" id="SSF53850">
    <property type="entry name" value="Periplasmic binding protein-like II"/>
    <property type="match status" value="1"/>
</dbReference>
<feature type="signal peptide" evidence="4">
    <location>
        <begin position="1"/>
        <end position="20"/>
    </location>
</feature>
<organism evidence="5 6">
    <name type="scientific">Saccharothrix lopnurensis</name>
    <dbReference type="NCBI Taxonomy" id="1670621"/>
    <lineage>
        <taxon>Bacteria</taxon>
        <taxon>Bacillati</taxon>
        <taxon>Actinomycetota</taxon>
        <taxon>Actinomycetes</taxon>
        <taxon>Pseudonocardiales</taxon>
        <taxon>Pseudonocardiaceae</taxon>
        <taxon>Saccharothrix</taxon>
    </lineage>
</organism>
<dbReference type="Gene3D" id="3.40.190.10">
    <property type="entry name" value="Periplasmic binding protein-like II"/>
    <property type="match status" value="2"/>
</dbReference>
<feature type="chain" id="PRO_5046321605" evidence="4">
    <location>
        <begin position="21"/>
        <end position="412"/>
    </location>
</feature>
<sequence>MIRLFAALVLLLTACTGVSADTTDDEGAITFVDGLDTSSGRQVHRLVELWNEANPLEEVTFVEMSQSTDVHRAQLMTRAQDLAGERGGYESRCYDVMNLDTVWTPAFAESGYLEPLPVAEFDADRMLPQAVGQLRVGPDGQRLWAVPWRVDAGFLFYRRDVLDAEGERPPRTWAELRRLAVEVAPRHDLVGYVGQFADYEGLVVNAMEAIWANGGDPLLPDRPEAKAGVEFLARGFEEGWIPREATGYREEDSREVFQAGKALFMRNWPYVRPRLEGPGSAVAGRWGAVRLPGPSALGGWNLAVSRCSTNQRTAREFIGFLTREQTQRELFELAGWAPSRAGLYAGDGAARPWEAVLGESLRTALPRPTSAYYDELASVMRARLRLALAQPSSIDSLMDDLAEQVQEVRKGR</sequence>
<dbReference type="Proteomes" id="UP001596220">
    <property type="component" value="Unassembled WGS sequence"/>
</dbReference>
<evidence type="ECO:0000256" key="4">
    <source>
        <dbReference type="SAM" id="SignalP"/>
    </source>
</evidence>
<evidence type="ECO:0000256" key="1">
    <source>
        <dbReference type="ARBA" id="ARBA00008520"/>
    </source>
</evidence>
<accession>A0ABW1P507</accession>
<protein>
    <submittedName>
        <fullName evidence="5">Extracellular solute-binding protein</fullName>
    </submittedName>
</protein>
<dbReference type="PANTHER" id="PTHR43649">
    <property type="entry name" value="ARABINOSE-BINDING PROTEIN-RELATED"/>
    <property type="match status" value="1"/>
</dbReference>
<dbReference type="Pfam" id="PF01547">
    <property type="entry name" value="SBP_bac_1"/>
    <property type="match status" value="1"/>
</dbReference>
<dbReference type="InterPro" id="IPR006059">
    <property type="entry name" value="SBP"/>
</dbReference>
<keyword evidence="3 4" id="KW-0732">Signal</keyword>
<comment type="similarity">
    <text evidence="1">Belongs to the bacterial solute-binding protein 1 family.</text>
</comment>
<evidence type="ECO:0000313" key="5">
    <source>
        <dbReference type="EMBL" id="MFC6090349.1"/>
    </source>
</evidence>
<dbReference type="RefSeq" id="WP_380636153.1">
    <property type="nucleotide sequence ID" value="NZ_JBHSQO010000012.1"/>
</dbReference>
<comment type="caution">
    <text evidence="5">The sequence shown here is derived from an EMBL/GenBank/DDBJ whole genome shotgun (WGS) entry which is preliminary data.</text>
</comment>
<dbReference type="EMBL" id="JBHSQO010000012">
    <property type="protein sequence ID" value="MFC6090349.1"/>
    <property type="molecule type" value="Genomic_DNA"/>
</dbReference>
<dbReference type="InterPro" id="IPR050490">
    <property type="entry name" value="Bact_solute-bd_prot1"/>
</dbReference>
<reference evidence="6" key="1">
    <citation type="journal article" date="2019" name="Int. J. Syst. Evol. Microbiol.">
        <title>The Global Catalogue of Microorganisms (GCM) 10K type strain sequencing project: providing services to taxonomists for standard genome sequencing and annotation.</title>
        <authorList>
            <consortium name="The Broad Institute Genomics Platform"/>
            <consortium name="The Broad Institute Genome Sequencing Center for Infectious Disease"/>
            <person name="Wu L."/>
            <person name="Ma J."/>
        </authorList>
    </citation>
    <scope>NUCLEOTIDE SEQUENCE [LARGE SCALE GENOMIC DNA]</scope>
    <source>
        <strain evidence="6">CGMCC 4.7246</strain>
    </source>
</reference>
<gene>
    <name evidence="5" type="ORF">ACFP3R_13775</name>
</gene>
<evidence type="ECO:0000313" key="6">
    <source>
        <dbReference type="Proteomes" id="UP001596220"/>
    </source>
</evidence>